<keyword evidence="5" id="KW-0539">Nucleus</keyword>
<evidence type="ECO:0000256" key="4">
    <source>
        <dbReference type="ARBA" id="ARBA00022833"/>
    </source>
</evidence>
<evidence type="ECO:0000313" key="6">
    <source>
        <dbReference type="EMBL" id="KAJ7775729.1"/>
    </source>
</evidence>
<dbReference type="PANTHER" id="PTHR46481:SF10">
    <property type="entry name" value="ZINC FINGER BED DOMAIN-CONTAINING PROTEIN 39"/>
    <property type="match status" value="1"/>
</dbReference>
<sequence length="131" mass="15050">MGPIFVFRCGKFLKCNARLSTTSNILNHQRDCSPKSDLRPQQGLMQSFVSGSTYKREKLRTLTALWVTRPRHPFRIVQHPEFRAIIRLLNPLAHTHSASTQARDVQCLYKLSQQKTRIFLAVSSTLRISTP</sequence>
<evidence type="ECO:0000256" key="5">
    <source>
        <dbReference type="ARBA" id="ARBA00023242"/>
    </source>
</evidence>
<accession>A0AAD7K0J0</accession>
<evidence type="ECO:0000313" key="7">
    <source>
        <dbReference type="Proteomes" id="UP001215280"/>
    </source>
</evidence>
<dbReference type="GO" id="GO:0005634">
    <property type="term" value="C:nucleus"/>
    <property type="evidence" value="ECO:0007669"/>
    <property type="project" value="UniProtKB-SubCell"/>
</dbReference>
<reference evidence="6" key="1">
    <citation type="submission" date="2023-03" db="EMBL/GenBank/DDBJ databases">
        <title>Massive genome expansion in bonnet fungi (Mycena s.s.) driven by repeated elements and novel gene families across ecological guilds.</title>
        <authorList>
            <consortium name="Lawrence Berkeley National Laboratory"/>
            <person name="Harder C.B."/>
            <person name="Miyauchi S."/>
            <person name="Viragh M."/>
            <person name="Kuo A."/>
            <person name="Thoen E."/>
            <person name="Andreopoulos B."/>
            <person name="Lu D."/>
            <person name="Skrede I."/>
            <person name="Drula E."/>
            <person name="Henrissat B."/>
            <person name="Morin E."/>
            <person name="Kohler A."/>
            <person name="Barry K."/>
            <person name="LaButti K."/>
            <person name="Morin E."/>
            <person name="Salamov A."/>
            <person name="Lipzen A."/>
            <person name="Mereny Z."/>
            <person name="Hegedus B."/>
            <person name="Baldrian P."/>
            <person name="Stursova M."/>
            <person name="Weitz H."/>
            <person name="Taylor A."/>
            <person name="Grigoriev I.V."/>
            <person name="Nagy L.G."/>
            <person name="Martin F."/>
            <person name="Kauserud H."/>
        </authorList>
    </citation>
    <scope>NUCLEOTIDE SEQUENCE</scope>
    <source>
        <strain evidence="6">CBHHK188m</strain>
    </source>
</reference>
<gene>
    <name evidence="6" type="ORF">DFH07DRAFT_732240</name>
</gene>
<name>A0AAD7K0J0_9AGAR</name>
<organism evidence="6 7">
    <name type="scientific">Mycena maculata</name>
    <dbReference type="NCBI Taxonomy" id="230809"/>
    <lineage>
        <taxon>Eukaryota</taxon>
        <taxon>Fungi</taxon>
        <taxon>Dikarya</taxon>
        <taxon>Basidiomycota</taxon>
        <taxon>Agaricomycotina</taxon>
        <taxon>Agaricomycetes</taxon>
        <taxon>Agaricomycetidae</taxon>
        <taxon>Agaricales</taxon>
        <taxon>Marasmiineae</taxon>
        <taxon>Mycenaceae</taxon>
        <taxon>Mycena</taxon>
    </lineage>
</organism>
<evidence type="ECO:0000256" key="2">
    <source>
        <dbReference type="ARBA" id="ARBA00022723"/>
    </source>
</evidence>
<keyword evidence="2" id="KW-0479">Metal-binding</keyword>
<keyword evidence="4" id="KW-0862">Zinc</keyword>
<dbReference type="GO" id="GO:0008270">
    <property type="term" value="F:zinc ion binding"/>
    <property type="evidence" value="ECO:0007669"/>
    <property type="project" value="UniProtKB-KW"/>
</dbReference>
<proteinExistence type="predicted"/>
<protein>
    <submittedName>
        <fullName evidence="6">Uncharacterized protein</fullName>
    </submittedName>
</protein>
<evidence type="ECO:0000256" key="3">
    <source>
        <dbReference type="ARBA" id="ARBA00022771"/>
    </source>
</evidence>
<dbReference type="PANTHER" id="PTHR46481">
    <property type="entry name" value="ZINC FINGER BED DOMAIN-CONTAINING PROTEIN 4"/>
    <property type="match status" value="1"/>
</dbReference>
<dbReference type="InterPro" id="IPR052035">
    <property type="entry name" value="ZnF_BED_domain_contain"/>
</dbReference>
<evidence type="ECO:0000256" key="1">
    <source>
        <dbReference type="ARBA" id="ARBA00004123"/>
    </source>
</evidence>
<comment type="caution">
    <text evidence="6">The sequence shown here is derived from an EMBL/GenBank/DDBJ whole genome shotgun (WGS) entry which is preliminary data.</text>
</comment>
<keyword evidence="7" id="KW-1185">Reference proteome</keyword>
<dbReference type="AlphaFoldDB" id="A0AAD7K0J0"/>
<keyword evidence="3" id="KW-0863">Zinc-finger</keyword>
<dbReference type="Proteomes" id="UP001215280">
    <property type="component" value="Unassembled WGS sequence"/>
</dbReference>
<comment type="subcellular location">
    <subcellularLocation>
        <location evidence="1">Nucleus</location>
    </subcellularLocation>
</comment>
<dbReference type="EMBL" id="JARJLG010000014">
    <property type="protein sequence ID" value="KAJ7775729.1"/>
    <property type="molecule type" value="Genomic_DNA"/>
</dbReference>